<dbReference type="EMBL" id="BGPR01026355">
    <property type="protein sequence ID" value="GBN95994.1"/>
    <property type="molecule type" value="Genomic_DNA"/>
</dbReference>
<comment type="caution">
    <text evidence="2">The sequence shown here is derived from an EMBL/GenBank/DDBJ whole genome shotgun (WGS) entry which is preliminary data.</text>
</comment>
<sequence>GQKFSRWYGVHNPRPPTHPRGLESTGMDGSWYGAEVSREGASSGVVLLV</sequence>
<gene>
    <name evidence="2" type="ORF">AVEN_173535_1</name>
</gene>
<evidence type="ECO:0000313" key="3">
    <source>
        <dbReference type="Proteomes" id="UP000499080"/>
    </source>
</evidence>
<dbReference type="AlphaFoldDB" id="A0A4Y2T5S8"/>
<dbReference type="Proteomes" id="UP000499080">
    <property type="component" value="Unassembled WGS sequence"/>
</dbReference>
<keyword evidence="3" id="KW-1185">Reference proteome</keyword>
<organism evidence="2 3">
    <name type="scientific">Araneus ventricosus</name>
    <name type="common">Orbweaver spider</name>
    <name type="synonym">Epeira ventricosa</name>
    <dbReference type="NCBI Taxonomy" id="182803"/>
    <lineage>
        <taxon>Eukaryota</taxon>
        <taxon>Metazoa</taxon>
        <taxon>Ecdysozoa</taxon>
        <taxon>Arthropoda</taxon>
        <taxon>Chelicerata</taxon>
        <taxon>Arachnida</taxon>
        <taxon>Araneae</taxon>
        <taxon>Araneomorphae</taxon>
        <taxon>Entelegynae</taxon>
        <taxon>Araneoidea</taxon>
        <taxon>Araneidae</taxon>
        <taxon>Araneus</taxon>
    </lineage>
</organism>
<evidence type="ECO:0000313" key="2">
    <source>
        <dbReference type="EMBL" id="GBN95994.1"/>
    </source>
</evidence>
<feature type="region of interest" description="Disordered" evidence="1">
    <location>
        <begin position="1"/>
        <end position="26"/>
    </location>
</feature>
<protein>
    <submittedName>
        <fullName evidence="2">Uncharacterized protein</fullName>
    </submittedName>
</protein>
<name>A0A4Y2T5S8_ARAVE</name>
<proteinExistence type="predicted"/>
<feature type="non-terminal residue" evidence="2">
    <location>
        <position position="1"/>
    </location>
</feature>
<evidence type="ECO:0000256" key="1">
    <source>
        <dbReference type="SAM" id="MobiDB-lite"/>
    </source>
</evidence>
<accession>A0A4Y2T5S8</accession>
<reference evidence="2 3" key="1">
    <citation type="journal article" date="2019" name="Sci. Rep.">
        <title>Orb-weaving spider Araneus ventricosus genome elucidates the spidroin gene catalogue.</title>
        <authorList>
            <person name="Kono N."/>
            <person name="Nakamura H."/>
            <person name="Ohtoshi R."/>
            <person name="Moran D.A.P."/>
            <person name="Shinohara A."/>
            <person name="Yoshida Y."/>
            <person name="Fujiwara M."/>
            <person name="Mori M."/>
            <person name="Tomita M."/>
            <person name="Arakawa K."/>
        </authorList>
    </citation>
    <scope>NUCLEOTIDE SEQUENCE [LARGE SCALE GENOMIC DNA]</scope>
</reference>